<evidence type="ECO:0008006" key="4">
    <source>
        <dbReference type="Google" id="ProtNLM"/>
    </source>
</evidence>
<feature type="compositionally biased region" description="Polar residues" evidence="1">
    <location>
        <begin position="81"/>
        <end position="97"/>
    </location>
</feature>
<comment type="caution">
    <text evidence="2">The sequence shown here is derived from an EMBL/GenBank/DDBJ whole genome shotgun (WGS) entry which is preliminary data.</text>
</comment>
<evidence type="ECO:0000256" key="1">
    <source>
        <dbReference type="SAM" id="MobiDB-lite"/>
    </source>
</evidence>
<organism evidence="2 3">
    <name type="scientific">Dictyobacter alpinus</name>
    <dbReference type="NCBI Taxonomy" id="2014873"/>
    <lineage>
        <taxon>Bacteria</taxon>
        <taxon>Bacillati</taxon>
        <taxon>Chloroflexota</taxon>
        <taxon>Ktedonobacteria</taxon>
        <taxon>Ktedonobacterales</taxon>
        <taxon>Dictyobacteraceae</taxon>
        <taxon>Dictyobacter</taxon>
    </lineage>
</organism>
<dbReference type="AlphaFoldDB" id="A0A402BBL3"/>
<sequence>MGNFTNGVLVGIGIALLLAPKKGNETRAILNDRIQALRGSAEKSDTLMQLKQKVSDGVQQRTQEFGVRRDDARMRDHAGNPISTNWSNAQPRTNSTEDPLRPDTFNRTNY</sequence>
<gene>
    <name evidence="2" type="ORF">KDA_41760</name>
</gene>
<feature type="compositionally biased region" description="Basic and acidic residues" evidence="1">
    <location>
        <begin position="66"/>
        <end position="78"/>
    </location>
</feature>
<proteinExistence type="predicted"/>
<protein>
    <recommendedName>
        <fullName evidence="4">YtxH domain-containing protein</fullName>
    </recommendedName>
</protein>
<dbReference type="EMBL" id="BIFT01000001">
    <property type="protein sequence ID" value="GCE28692.1"/>
    <property type="molecule type" value="Genomic_DNA"/>
</dbReference>
<accession>A0A402BBL3</accession>
<dbReference type="Proteomes" id="UP000287171">
    <property type="component" value="Unassembled WGS sequence"/>
</dbReference>
<feature type="region of interest" description="Disordered" evidence="1">
    <location>
        <begin position="51"/>
        <end position="110"/>
    </location>
</feature>
<name>A0A402BBL3_9CHLR</name>
<evidence type="ECO:0000313" key="3">
    <source>
        <dbReference type="Proteomes" id="UP000287171"/>
    </source>
</evidence>
<keyword evidence="3" id="KW-1185">Reference proteome</keyword>
<dbReference type="RefSeq" id="WP_161982274.1">
    <property type="nucleotide sequence ID" value="NZ_BIFT01000001.1"/>
</dbReference>
<dbReference type="InterPro" id="IPR024623">
    <property type="entry name" value="YtxH"/>
</dbReference>
<evidence type="ECO:0000313" key="2">
    <source>
        <dbReference type="EMBL" id="GCE28692.1"/>
    </source>
</evidence>
<dbReference type="Pfam" id="PF12732">
    <property type="entry name" value="YtxH"/>
    <property type="match status" value="1"/>
</dbReference>
<reference evidence="3" key="1">
    <citation type="submission" date="2018-12" db="EMBL/GenBank/DDBJ databases">
        <title>Tengunoibacter tsumagoiensis gen. nov., sp. nov., Dictyobacter kobayashii sp. nov., D. alpinus sp. nov., and D. joshuensis sp. nov. and description of Dictyobacteraceae fam. nov. within the order Ktedonobacterales isolated from Tengu-no-mugimeshi.</title>
        <authorList>
            <person name="Wang C.M."/>
            <person name="Zheng Y."/>
            <person name="Sakai Y."/>
            <person name="Toyoda A."/>
            <person name="Minakuchi Y."/>
            <person name="Abe K."/>
            <person name="Yokota A."/>
            <person name="Yabe S."/>
        </authorList>
    </citation>
    <scope>NUCLEOTIDE SEQUENCE [LARGE SCALE GENOMIC DNA]</scope>
    <source>
        <strain evidence="3">Uno16</strain>
    </source>
</reference>